<organism evidence="5 6">
    <name type="scientific">Paenibacillus glucanolyticus</name>
    <dbReference type="NCBI Taxonomy" id="59843"/>
    <lineage>
        <taxon>Bacteria</taxon>
        <taxon>Bacillati</taxon>
        <taxon>Bacillota</taxon>
        <taxon>Bacilli</taxon>
        <taxon>Bacillales</taxon>
        <taxon>Paenibacillaceae</taxon>
        <taxon>Paenibacillus</taxon>
    </lineage>
</organism>
<protein>
    <submittedName>
        <fullName evidence="5">MBL fold metallo-hydrolase</fullName>
    </submittedName>
</protein>
<dbReference type="GO" id="GO:0016787">
    <property type="term" value="F:hydrolase activity"/>
    <property type="evidence" value="ECO:0007669"/>
    <property type="project" value="UniProtKB-KW"/>
</dbReference>
<dbReference type="SUPFAM" id="SSF56281">
    <property type="entry name" value="Metallo-hydrolase/oxidoreductase"/>
    <property type="match status" value="1"/>
</dbReference>
<dbReference type="STRING" id="59843.A3958_03490"/>
<sequence length="268" mass="30147">MEHKPYQVVIDDVWFTVSKLDDTTFAISEYGHWEKVHSFLLIGDERAALIDTGLGIDNMKRMTDQLTDLPIMVLTTHVHADHIGSHGQYEDIYVHEAEEDWLVSGIKKLSVEQIRKDISRDITRPVPASFDPAAYTPYQGQPTGLLRDGDIIELGGRNLVIYHTPGHSPGHIALFDPSRGYLFTGDLLYDETPVYAFYPTTSPEDLVNSLERIADIDGVKRIYGAHNTIGLDPVLLDEVRAAVQALRKQDLVRFGTGIHRFDGFSVQF</sequence>
<evidence type="ECO:0000259" key="4">
    <source>
        <dbReference type="SMART" id="SM00849"/>
    </source>
</evidence>
<evidence type="ECO:0000313" key="5">
    <source>
        <dbReference type="EMBL" id="KZS44526.1"/>
    </source>
</evidence>
<dbReference type="InterPro" id="IPR036866">
    <property type="entry name" value="RibonucZ/Hydroxyglut_hydro"/>
</dbReference>
<evidence type="ECO:0000256" key="3">
    <source>
        <dbReference type="ARBA" id="ARBA00048505"/>
    </source>
</evidence>
<comment type="caution">
    <text evidence="5">The sequence shown here is derived from an EMBL/GenBank/DDBJ whole genome shotgun (WGS) entry which is preliminary data.</text>
</comment>
<comment type="function">
    <text evidence="2">Counteracts the endogenous Pycsar antiviral defense system. Phosphodiesterase that enables metal-dependent hydrolysis of host cyclic nucleotide Pycsar defense signals such as cCMP and cUMP.</text>
</comment>
<keyword evidence="6" id="KW-1185">Reference proteome</keyword>
<dbReference type="Proteomes" id="UP000076796">
    <property type="component" value="Unassembled WGS sequence"/>
</dbReference>
<dbReference type="InterPro" id="IPR050855">
    <property type="entry name" value="NDM-1-like"/>
</dbReference>
<comment type="catalytic activity">
    <reaction evidence="1">
        <text>3',5'-cyclic CMP + H2O = CMP + H(+)</text>
        <dbReference type="Rhea" id="RHEA:72675"/>
        <dbReference type="ChEBI" id="CHEBI:15377"/>
        <dbReference type="ChEBI" id="CHEBI:15378"/>
        <dbReference type="ChEBI" id="CHEBI:58003"/>
        <dbReference type="ChEBI" id="CHEBI:60377"/>
    </reaction>
    <physiologicalReaction direction="left-to-right" evidence="1">
        <dbReference type="Rhea" id="RHEA:72676"/>
    </physiologicalReaction>
</comment>
<gene>
    <name evidence="5" type="ORF">AWU65_31225</name>
</gene>
<reference evidence="5" key="1">
    <citation type="journal article" date="2016" name="Genome Announc.">
        <title>Draft genomes of two strains of Paenibacillus glucanolyticus with capability to degrade lignocellulose.</title>
        <authorList>
            <person name="Mathews S.L."/>
            <person name="Pawlak J."/>
            <person name="Grunden A.M."/>
        </authorList>
    </citation>
    <scope>NUCLEOTIDE SEQUENCE [LARGE SCALE GENOMIC DNA]</scope>
    <source>
        <strain evidence="5">SLM1</strain>
    </source>
</reference>
<dbReference type="SMART" id="SM00849">
    <property type="entry name" value="Lactamase_B"/>
    <property type="match status" value="1"/>
</dbReference>
<dbReference type="InterPro" id="IPR001279">
    <property type="entry name" value="Metallo-B-lactamas"/>
</dbReference>
<comment type="catalytic activity">
    <reaction evidence="3">
        <text>3',5'-cyclic UMP + H2O = UMP + H(+)</text>
        <dbReference type="Rhea" id="RHEA:70575"/>
        <dbReference type="ChEBI" id="CHEBI:15377"/>
        <dbReference type="ChEBI" id="CHEBI:15378"/>
        <dbReference type="ChEBI" id="CHEBI:57865"/>
        <dbReference type="ChEBI" id="CHEBI:184387"/>
    </reaction>
    <physiologicalReaction direction="left-to-right" evidence="3">
        <dbReference type="Rhea" id="RHEA:70576"/>
    </physiologicalReaction>
</comment>
<feature type="domain" description="Metallo-beta-lactamase" evidence="4">
    <location>
        <begin position="35"/>
        <end position="226"/>
    </location>
</feature>
<dbReference type="RefSeq" id="WP_063480447.1">
    <property type="nucleotide sequence ID" value="NZ_CP147845.1"/>
</dbReference>
<dbReference type="EMBL" id="LWMH01000002">
    <property type="protein sequence ID" value="KZS44526.1"/>
    <property type="molecule type" value="Genomic_DNA"/>
</dbReference>
<dbReference type="AlphaFoldDB" id="A0A163FRA4"/>
<keyword evidence="5" id="KW-0378">Hydrolase</keyword>
<dbReference type="Gene3D" id="3.60.15.10">
    <property type="entry name" value="Ribonuclease Z/Hydroxyacylglutathione hydrolase-like"/>
    <property type="match status" value="1"/>
</dbReference>
<dbReference type="Pfam" id="PF00753">
    <property type="entry name" value="Lactamase_B"/>
    <property type="match status" value="1"/>
</dbReference>
<name>A0A163FRA4_9BACL</name>
<dbReference type="PANTHER" id="PTHR42951">
    <property type="entry name" value="METALLO-BETA-LACTAMASE DOMAIN-CONTAINING"/>
    <property type="match status" value="1"/>
</dbReference>
<dbReference type="PANTHER" id="PTHR42951:SF4">
    <property type="entry name" value="ACYL-COENZYME A THIOESTERASE MBLAC2"/>
    <property type="match status" value="1"/>
</dbReference>
<evidence type="ECO:0000256" key="2">
    <source>
        <dbReference type="ARBA" id="ARBA00034301"/>
    </source>
</evidence>
<evidence type="ECO:0000256" key="1">
    <source>
        <dbReference type="ARBA" id="ARBA00034221"/>
    </source>
</evidence>
<dbReference type="GeneID" id="97553785"/>
<proteinExistence type="predicted"/>
<dbReference type="OrthoDB" id="9802248at2"/>
<accession>A0A163FRA4</accession>
<evidence type="ECO:0000313" key="6">
    <source>
        <dbReference type="Proteomes" id="UP000076796"/>
    </source>
</evidence>